<dbReference type="Gene3D" id="1.20.1250.20">
    <property type="entry name" value="MFS general substrate transporter like domains"/>
    <property type="match status" value="2"/>
</dbReference>
<dbReference type="Proteomes" id="UP000463857">
    <property type="component" value="Chromosome"/>
</dbReference>
<dbReference type="CDD" id="cd17324">
    <property type="entry name" value="MFS_NepI_like"/>
    <property type="match status" value="1"/>
</dbReference>
<dbReference type="Pfam" id="PF07690">
    <property type="entry name" value="MFS_1"/>
    <property type="match status" value="1"/>
</dbReference>
<proteinExistence type="predicted"/>
<feature type="transmembrane region" description="Helical" evidence="7">
    <location>
        <begin position="181"/>
        <end position="204"/>
    </location>
</feature>
<evidence type="ECO:0000259" key="8">
    <source>
        <dbReference type="PROSITE" id="PS50850"/>
    </source>
</evidence>
<dbReference type="InterPro" id="IPR036259">
    <property type="entry name" value="MFS_trans_sf"/>
</dbReference>
<feature type="transmembrane region" description="Helical" evidence="7">
    <location>
        <begin position="62"/>
        <end position="86"/>
    </location>
</feature>
<evidence type="ECO:0000256" key="1">
    <source>
        <dbReference type="ARBA" id="ARBA00004651"/>
    </source>
</evidence>
<reference evidence="9 10" key="1">
    <citation type="journal article" date="2018" name="Int. J. Syst. Evol. Microbiol.">
        <title>Epidermidibacterium keratini gen. nov., sp. nov., a member of the family Sporichthyaceae, isolated from keratin epidermis.</title>
        <authorList>
            <person name="Lee D.G."/>
            <person name="Trujillo M.E."/>
            <person name="Kang S."/>
            <person name="Nam J.J."/>
            <person name="Kim Y.J."/>
        </authorList>
    </citation>
    <scope>NUCLEOTIDE SEQUENCE [LARGE SCALE GENOMIC DNA]</scope>
    <source>
        <strain evidence="9 10">EPI-7</strain>
    </source>
</reference>
<feature type="transmembrane region" description="Helical" evidence="7">
    <location>
        <begin position="151"/>
        <end position="169"/>
    </location>
</feature>
<dbReference type="InterPro" id="IPR020846">
    <property type="entry name" value="MFS_dom"/>
</dbReference>
<feature type="transmembrane region" description="Helical" evidence="7">
    <location>
        <begin position="224"/>
        <end position="245"/>
    </location>
</feature>
<keyword evidence="10" id="KW-1185">Reference proteome</keyword>
<feature type="transmembrane region" description="Helical" evidence="7">
    <location>
        <begin position="260"/>
        <end position="278"/>
    </location>
</feature>
<keyword evidence="4 7" id="KW-1133">Transmembrane helix</keyword>
<gene>
    <name evidence="9" type="ORF">EK0264_07695</name>
</gene>
<keyword evidence="5 7" id="KW-0472">Membrane</keyword>
<dbReference type="GO" id="GO:0005886">
    <property type="term" value="C:plasma membrane"/>
    <property type="evidence" value="ECO:0007669"/>
    <property type="project" value="UniProtKB-SubCell"/>
</dbReference>
<dbReference type="FunCoup" id="A0A7L4YMX2">
    <property type="interactions" value="1"/>
</dbReference>
<feature type="region of interest" description="Disordered" evidence="6">
    <location>
        <begin position="1"/>
        <end position="20"/>
    </location>
</feature>
<dbReference type="PANTHER" id="PTHR43124:SF3">
    <property type="entry name" value="CHLORAMPHENICOL EFFLUX PUMP RV0191"/>
    <property type="match status" value="1"/>
</dbReference>
<comment type="subcellular location">
    <subcellularLocation>
        <location evidence="1">Cell membrane</location>
        <topology evidence="1">Multi-pass membrane protein</topology>
    </subcellularLocation>
</comment>
<dbReference type="OrthoDB" id="9814237at2"/>
<dbReference type="AlphaFoldDB" id="A0A7L4YMX2"/>
<name>A0A7L4YMX2_9ACTN</name>
<feature type="transmembrane region" description="Helical" evidence="7">
    <location>
        <begin position="93"/>
        <end position="110"/>
    </location>
</feature>
<evidence type="ECO:0000256" key="4">
    <source>
        <dbReference type="ARBA" id="ARBA00022989"/>
    </source>
</evidence>
<evidence type="ECO:0000256" key="2">
    <source>
        <dbReference type="ARBA" id="ARBA00022475"/>
    </source>
</evidence>
<organism evidence="9 10">
    <name type="scientific">Epidermidibacterium keratini</name>
    <dbReference type="NCBI Taxonomy" id="1891644"/>
    <lineage>
        <taxon>Bacteria</taxon>
        <taxon>Bacillati</taxon>
        <taxon>Actinomycetota</taxon>
        <taxon>Actinomycetes</taxon>
        <taxon>Sporichthyales</taxon>
        <taxon>Sporichthyaceae</taxon>
        <taxon>Epidermidibacterium</taxon>
    </lineage>
</organism>
<protein>
    <submittedName>
        <fullName evidence="9">MFS transporter</fullName>
    </submittedName>
</protein>
<dbReference type="PANTHER" id="PTHR43124">
    <property type="entry name" value="PURINE EFFLUX PUMP PBUE"/>
    <property type="match status" value="1"/>
</dbReference>
<evidence type="ECO:0000313" key="9">
    <source>
        <dbReference type="EMBL" id="QHC00169.1"/>
    </source>
</evidence>
<dbReference type="SUPFAM" id="SSF103473">
    <property type="entry name" value="MFS general substrate transporter"/>
    <property type="match status" value="1"/>
</dbReference>
<accession>A0A7L4YMX2</accession>
<feature type="transmembrane region" description="Helical" evidence="7">
    <location>
        <begin position="353"/>
        <end position="374"/>
    </location>
</feature>
<dbReference type="InParanoid" id="A0A7L4YMX2"/>
<evidence type="ECO:0000256" key="3">
    <source>
        <dbReference type="ARBA" id="ARBA00022692"/>
    </source>
</evidence>
<feature type="transmembrane region" description="Helical" evidence="7">
    <location>
        <begin position="313"/>
        <end position="332"/>
    </location>
</feature>
<evidence type="ECO:0000256" key="5">
    <source>
        <dbReference type="ARBA" id="ARBA00023136"/>
    </source>
</evidence>
<feature type="transmembrane region" description="Helical" evidence="7">
    <location>
        <begin position="380"/>
        <end position="398"/>
    </location>
</feature>
<evidence type="ECO:0000256" key="6">
    <source>
        <dbReference type="SAM" id="MobiDB-lite"/>
    </source>
</evidence>
<feature type="domain" description="Major facilitator superfamily (MFS) profile" evidence="8">
    <location>
        <begin position="27"/>
        <end position="402"/>
    </location>
</feature>
<dbReference type="RefSeq" id="WP_159544385.1">
    <property type="nucleotide sequence ID" value="NZ_CP047156.1"/>
</dbReference>
<keyword evidence="3 7" id="KW-0812">Transmembrane</keyword>
<evidence type="ECO:0000256" key="7">
    <source>
        <dbReference type="SAM" id="Phobius"/>
    </source>
</evidence>
<feature type="transmembrane region" description="Helical" evidence="7">
    <location>
        <begin position="28"/>
        <end position="50"/>
    </location>
</feature>
<dbReference type="KEGG" id="eke:EK0264_07695"/>
<dbReference type="GO" id="GO:0022857">
    <property type="term" value="F:transmembrane transporter activity"/>
    <property type="evidence" value="ECO:0007669"/>
    <property type="project" value="InterPro"/>
</dbReference>
<dbReference type="EMBL" id="CP047156">
    <property type="protein sequence ID" value="QHC00169.1"/>
    <property type="molecule type" value="Genomic_DNA"/>
</dbReference>
<dbReference type="InterPro" id="IPR050189">
    <property type="entry name" value="MFS_Efflux_Transporters"/>
</dbReference>
<dbReference type="InterPro" id="IPR011701">
    <property type="entry name" value="MFS"/>
</dbReference>
<feature type="compositionally biased region" description="Low complexity" evidence="6">
    <location>
        <begin position="1"/>
        <end position="18"/>
    </location>
</feature>
<feature type="transmembrane region" description="Helical" evidence="7">
    <location>
        <begin position="122"/>
        <end position="144"/>
    </location>
</feature>
<dbReference type="PROSITE" id="PS50850">
    <property type="entry name" value="MFS"/>
    <property type="match status" value="1"/>
</dbReference>
<feature type="transmembrane region" description="Helical" evidence="7">
    <location>
        <begin position="290"/>
        <end position="307"/>
    </location>
</feature>
<sequence>MSTHVSAAADSAAEPSTAPRKRRLHPGLVALALGGFGIGLTEFVIAGLLSDVSADLAVSVPVAGYLISGYALAVVVGALFVTGFLIKVPPKRALLILLVFFLVGNTLSAWSPSYEVMLAGRIIAALCHGGFFGIGAVLAAGLVAPDKNASAISIMFAGLTTANVLGVPFGTFVGQQFGWRATFWVITAVGVLATIGIIALVPSVQAESAGSLRSQFGALRRGQVIVSIAMTIFVFGGMFGAFMYIEPLLTRVTGFSSSAVPWLLVLFGVGLFAGNLLGGRWADRSIDRTLRILTIALPVTIAVLALVSEIPALTVIALMVMGFLGFAAVPGLQLRVLRYAGDAPTMASAANIAAFNLGNAIGVMIGGWALAAGLGWVSPVWTGAIFSALGAVVLVFGARRENR</sequence>
<keyword evidence="2" id="KW-1003">Cell membrane</keyword>
<evidence type="ECO:0000313" key="10">
    <source>
        <dbReference type="Proteomes" id="UP000463857"/>
    </source>
</evidence>